<dbReference type="Proteomes" id="UP001275315">
    <property type="component" value="Unassembled WGS sequence"/>
</dbReference>
<protein>
    <submittedName>
        <fullName evidence="1">CueP family metal-binding protein</fullName>
    </submittedName>
</protein>
<reference evidence="1 2" key="1">
    <citation type="submission" date="2023-10" db="EMBL/GenBank/DDBJ databases">
        <title>Virgibacillus soli CC-YMP-6 genome.</title>
        <authorList>
            <person name="Miliotis G."/>
            <person name="Sengupta P."/>
            <person name="Hameed A."/>
            <person name="Chuvochina M."/>
            <person name="Mcdonagh F."/>
            <person name="Simpson A.C."/>
            <person name="Singh N.K."/>
            <person name="Rekha P.D."/>
            <person name="Raman K."/>
            <person name="Hugenholtz P."/>
            <person name="Venkateswaran K."/>
        </authorList>
    </citation>
    <scope>NUCLEOTIDE SEQUENCE [LARGE SCALE GENOMIC DNA]</scope>
    <source>
        <strain evidence="1 2">CC-YMP-6</strain>
    </source>
</reference>
<comment type="caution">
    <text evidence="1">The sequence shown here is derived from an EMBL/GenBank/DDBJ whole genome shotgun (WGS) entry which is preliminary data.</text>
</comment>
<keyword evidence="2" id="KW-1185">Reference proteome</keyword>
<evidence type="ECO:0000313" key="2">
    <source>
        <dbReference type="Proteomes" id="UP001275315"/>
    </source>
</evidence>
<organism evidence="1 2">
    <name type="scientific">Paracerasibacillus soli</name>
    <dbReference type="NCBI Taxonomy" id="480284"/>
    <lineage>
        <taxon>Bacteria</taxon>
        <taxon>Bacillati</taxon>
        <taxon>Bacillota</taxon>
        <taxon>Bacilli</taxon>
        <taxon>Bacillales</taxon>
        <taxon>Bacillaceae</taxon>
        <taxon>Paracerasibacillus</taxon>
    </lineage>
</organism>
<dbReference type="RefSeq" id="WP_320380967.1">
    <property type="nucleotide sequence ID" value="NZ_JAWDIQ010000003.1"/>
</dbReference>
<gene>
    <name evidence="1" type="ORF">RWD45_18050</name>
</gene>
<sequence length="180" mass="20245">MKFTFKMMAVIVTIAIVLVGCNSKDNTNEKEQTSQEETDIKQMVHDYSIGKLDAQNASITGTELSVTDDQDKETVYKLPDDEFFVSIAPFVNETHPCTFHSLTGCQGEMVEQEFDVHIEDTEGNVVINETMKSLENGFIDLWLPRDKTYQVKITHDGKNVESEISTFADDATCITTMQLS</sequence>
<dbReference type="EMBL" id="JAWDIQ010000003">
    <property type="protein sequence ID" value="MDY0410106.1"/>
    <property type="molecule type" value="Genomic_DNA"/>
</dbReference>
<dbReference type="InterPro" id="IPR047808">
    <property type="entry name" value="CueP-like"/>
</dbReference>
<dbReference type="PROSITE" id="PS51257">
    <property type="entry name" value="PROKAR_LIPOPROTEIN"/>
    <property type="match status" value="1"/>
</dbReference>
<dbReference type="Pfam" id="PF21172">
    <property type="entry name" value="CueP"/>
    <property type="match status" value="1"/>
</dbReference>
<evidence type="ECO:0000313" key="1">
    <source>
        <dbReference type="EMBL" id="MDY0410106.1"/>
    </source>
</evidence>
<proteinExistence type="predicted"/>
<dbReference type="NCBIfam" id="NF038094">
    <property type="entry name" value="CueP_fam"/>
    <property type="match status" value="1"/>
</dbReference>
<name>A0ABU5CUR4_9BACI</name>
<accession>A0ABU5CUR4</accession>
<dbReference type="Gene3D" id="2.60.40.3700">
    <property type="match status" value="1"/>
</dbReference>